<reference evidence="3" key="2">
    <citation type="submission" date="2020-09" db="EMBL/GenBank/DDBJ databases">
        <authorList>
            <person name="Sun Q."/>
            <person name="Kim S."/>
        </authorList>
    </citation>
    <scope>NUCLEOTIDE SEQUENCE</scope>
    <source>
        <strain evidence="3">KCTC 22164</strain>
    </source>
</reference>
<evidence type="ECO:0000313" key="3">
    <source>
        <dbReference type="EMBL" id="GGW84721.1"/>
    </source>
</evidence>
<sequence>MSCLRGATAALIFFAGAAFAQPGSTELPLNQAISLAIERDPWFLASEQAQQAQSLRENAVASRPSPSLSVTIANLPVDSFSLQQEPMTQLRVGVSQALPRGESVALNRQQQRLMANRHPVERQQRIARVALTVTRHYIAYAQARQHGVLINANIDLFEQLRESTASAYQSGVGSVRQQDVLDARLALVKLKEQRASVLQREEQALASLAALTAMPSATLTLPPTLPAVPLSVELTESPLPDAWLSARLTQHPSVVVLAVDHAVADKSVALARQQHAPQWALNGSYGYRADNHDGASRADFFSVGVSLDLPLFNEAANDSAVRAAFAESESIETRRRARIRDLMIRVRSERAVLRRLYERKTMYESEILPQSRDYAEATLDAYTAAQGDVETVLDARRAHLEAEIALLSITSDIAQTRATLAYLTTQATSEK</sequence>
<reference evidence="3" key="1">
    <citation type="journal article" date="2014" name="Int. J. Syst. Evol. Microbiol.">
        <title>Complete genome sequence of Corynebacterium casei LMG S-19264T (=DSM 44701T), isolated from a smear-ripened cheese.</title>
        <authorList>
            <consortium name="US DOE Joint Genome Institute (JGI-PGF)"/>
            <person name="Walter F."/>
            <person name="Albersmeier A."/>
            <person name="Kalinowski J."/>
            <person name="Ruckert C."/>
        </authorList>
    </citation>
    <scope>NUCLEOTIDE SEQUENCE</scope>
    <source>
        <strain evidence="3">KCTC 22164</strain>
    </source>
</reference>
<evidence type="ECO:0000256" key="1">
    <source>
        <dbReference type="ARBA" id="ARBA00007613"/>
    </source>
</evidence>
<evidence type="ECO:0000256" key="2">
    <source>
        <dbReference type="SAM" id="SignalP"/>
    </source>
</evidence>
<dbReference type="SUPFAM" id="SSF56954">
    <property type="entry name" value="Outer membrane efflux proteins (OEP)"/>
    <property type="match status" value="1"/>
</dbReference>
<keyword evidence="4" id="KW-1185">Reference proteome</keyword>
<comment type="similarity">
    <text evidence="1">Belongs to the outer membrane factor (OMF) (TC 1.B.17) family.</text>
</comment>
<feature type="chain" id="PRO_5037666036" evidence="2">
    <location>
        <begin position="21"/>
        <end position="431"/>
    </location>
</feature>
<feature type="signal peptide" evidence="2">
    <location>
        <begin position="1"/>
        <end position="20"/>
    </location>
</feature>
<dbReference type="InterPro" id="IPR003423">
    <property type="entry name" value="OMP_efflux"/>
</dbReference>
<dbReference type="PANTHER" id="PTHR30203">
    <property type="entry name" value="OUTER MEMBRANE CATION EFFLUX PROTEIN"/>
    <property type="match status" value="1"/>
</dbReference>
<dbReference type="RefSeq" id="WP_189405563.1">
    <property type="nucleotide sequence ID" value="NZ_BMXP01000003.1"/>
</dbReference>
<dbReference type="InterPro" id="IPR010131">
    <property type="entry name" value="MdtP/NodT-like"/>
</dbReference>
<organism evidence="3 4">
    <name type="scientific">Alteromonas halophila</name>
    <dbReference type="NCBI Taxonomy" id="516698"/>
    <lineage>
        <taxon>Bacteria</taxon>
        <taxon>Pseudomonadati</taxon>
        <taxon>Pseudomonadota</taxon>
        <taxon>Gammaproteobacteria</taxon>
        <taxon>Alteromonadales</taxon>
        <taxon>Alteromonadaceae</taxon>
        <taxon>Alteromonas/Salinimonas group</taxon>
        <taxon>Alteromonas</taxon>
    </lineage>
</organism>
<gene>
    <name evidence="3" type="ORF">GCM10007391_18090</name>
</gene>
<dbReference type="Proteomes" id="UP000631300">
    <property type="component" value="Unassembled WGS sequence"/>
</dbReference>
<dbReference type="AlphaFoldDB" id="A0A918MXM6"/>
<keyword evidence="2" id="KW-0732">Signal</keyword>
<name>A0A918MXM6_9ALTE</name>
<evidence type="ECO:0000313" key="4">
    <source>
        <dbReference type="Proteomes" id="UP000631300"/>
    </source>
</evidence>
<proteinExistence type="inferred from homology"/>
<dbReference type="Pfam" id="PF02321">
    <property type="entry name" value="OEP"/>
    <property type="match status" value="1"/>
</dbReference>
<accession>A0A918MXM6</accession>
<dbReference type="EMBL" id="BMXP01000003">
    <property type="protein sequence ID" value="GGW84721.1"/>
    <property type="molecule type" value="Genomic_DNA"/>
</dbReference>
<dbReference type="PANTHER" id="PTHR30203:SF24">
    <property type="entry name" value="BLR4935 PROTEIN"/>
    <property type="match status" value="1"/>
</dbReference>
<dbReference type="Gene3D" id="1.20.1600.10">
    <property type="entry name" value="Outer membrane efflux proteins (OEP)"/>
    <property type="match status" value="1"/>
</dbReference>
<comment type="caution">
    <text evidence="3">The sequence shown here is derived from an EMBL/GenBank/DDBJ whole genome shotgun (WGS) entry which is preliminary data.</text>
</comment>
<protein>
    <submittedName>
        <fullName evidence="3">Copper transporter</fullName>
    </submittedName>
</protein>
<dbReference type="GO" id="GO:0015562">
    <property type="term" value="F:efflux transmembrane transporter activity"/>
    <property type="evidence" value="ECO:0007669"/>
    <property type="project" value="InterPro"/>
</dbReference>